<evidence type="ECO:0000256" key="7">
    <source>
        <dbReference type="RuleBase" id="RU003879"/>
    </source>
</evidence>
<evidence type="ECO:0000313" key="9">
    <source>
        <dbReference type="Proteomes" id="UP000000466"/>
    </source>
</evidence>
<keyword evidence="6" id="KW-0472">Membrane</keyword>
<dbReference type="InterPro" id="IPR003400">
    <property type="entry name" value="ExbD"/>
</dbReference>
<dbReference type="eggNOG" id="COG0848">
    <property type="taxonomic scope" value="Bacteria"/>
</dbReference>
<comment type="subcellular location">
    <subcellularLocation>
        <location evidence="1">Cell membrane</location>
        <topology evidence="1">Single-pass membrane protein</topology>
    </subcellularLocation>
    <subcellularLocation>
        <location evidence="7">Cell membrane</location>
        <topology evidence="7">Single-pass type II membrane protein</topology>
    </subcellularLocation>
</comment>
<dbReference type="STRING" id="1117647.M5M_16160"/>
<name>K4KMG1_SIMAS</name>
<dbReference type="GO" id="GO:0022857">
    <property type="term" value="F:transmembrane transporter activity"/>
    <property type="evidence" value="ECO:0007669"/>
    <property type="project" value="InterPro"/>
</dbReference>
<evidence type="ECO:0000256" key="4">
    <source>
        <dbReference type="ARBA" id="ARBA00022692"/>
    </source>
</evidence>
<evidence type="ECO:0000256" key="3">
    <source>
        <dbReference type="ARBA" id="ARBA00022475"/>
    </source>
</evidence>
<dbReference type="Proteomes" id="UP000000466">
    <property type="component" value="Chromosome"/>
</dbReference>
<protein>
    <submittedName>
        <fullName evidence="8">Biopolymer transport protein ExbD/TolR</fullName>
    </submittedName>
</protein>
<proteinExistence type="inferred from homology"/>
<keyword evidence="4 7" id="KW-0812">Transmembrane</keyword>
<keyword evidence="7" id="KW-0813">Transport</keyword>
<dbReference type="RefSeq" id="WP_015048517.1">
    <property type="nucleotide sequence ID" value="NC_018868.3"/>
</dbReference>
<dbReference type="KEGG" id="saga:M5M_16160"/>
<keyword evidence="5" id="KW-1133">Transmembrane helix</keyword>
<dbReference type="GO" id="GO:0005886">
    <property type="term" value="C:plasma membrane"/>
    <property type="evidence" value="ECO:0007669"/>
    <property type="project" value="UniProtKB-SubCell"/>
</dbReference>
<reference evidence="8 9" key="1">
    <citation type="journal article" date="2013" name="Genome Announc.">
        <title>Complete genome sequence of Simiduia agarivorans SA1(T), a marine bacterium able to degrade a variety of polysaccharides.</title>
        <authorList>
            <person name="Lin S.Y."/>
            <person name="Shieh W.Y."/>
            <person name="Chen J.S."/>
            <person name="Tang S.L."/>
        </authorList>
    </citation>
    <scope>NUCLEOTIDE SEQUENCE [LARGE SCALE GENOMIC DNA]</scope>
    <source>
        <strain evidence="9">DSM 21679 / JCM 13881 / BCRC 17597 / SA1</strain>
    </source>
</reference>
<evidence type="ECO:0000256" key="6">
    <source>
        <dbReference type="ARBA" id="ARBA00023136"/>
    </source>
</evidence>
<evidence type="ECO:0000256" key="2">
    <source>
        <dbReference type="ARBA" id="ARBA00005811"/>
    </source>
</evidence>
<dbReference type="HOGENOM" id="CLU_085305_5_1_6"/>
<keyword evidence="3" id="KW-1003">Cell membrane</keyword>
<dbReference type="PANTHER" id="PTHR30558">
    <property type="entry name" value="EXBD MEMBRANE COMPONENT OF PMF-DRIVEN MACROMOLECULE IMPORT SYSTEM"/>
    <property type="match status" value="1"/>
</dbReference>
<dbReference type="GO" id="GO:0015031">
    <property type="term" value="P:protein transport"/>
    <property type="evidence" value="ECO:0007669"/>
    <property type="project" value="UniProtKB-KW"/>
</dbReference>
<evidence type="ECO:0000313" key="8">
    <source>
        <dbReference type="EMBL" id="AFV00365.1"/>
    </source>
</evidence>
<dbReference type="EMBL" id="CP003746">
    <property type="protein sequence ID" value="AFV00365.1"/>
    <property type="molecule type" value="Genomic_DNA"/>
</dbReference>
<sequence length="146" mass="15977">MSPLRLTAPLRAHAYTADSDDGLELTPLLDIVFLVVAFLLLTANARVLQLPVSLPSVEQGQTAVAEPHVIRVAVHEQAPHYQLEDQRPLDWPALQRALEQALIATPDAQVQIQPAKTAPAEALIRLLAHLHSQQITNTQLLMTPEA</sequence>
<dbReference type="PANTHER" id="PTHR30558:SF15">
    <property type="entry name" value="BIOPOLYMER TRANSPORT PROTEIN EXBD1"/>
    <property type="match status" value="1"/>
</dbReference>
<keyword evidence="7" id="KW-0653">Protein transport</keyword>
<gene>
    <name evidence="8" type="ordered locus">M5M_16160</name>
</gene>
<dbReference type="Pfam" id="PF02472">
    <property type="entry name" value="ExbD"/>
    <property type="match status" value="1"/>
</dbReference>
<keyword evidence="9" id="KW-1185">Reference proteome</keyword>
<dbReference type="AlphaFoldDB" id="K4KMG1"/>
<organism evidence="8 9">
    <name type="scientific">Simiduia agarivorans (strain DSM 21679 / JCM 13881 / BCRC 17597 / SA1)</name>
    <dbReference type="NCBI Taxonomy" id="1117647"/>
    <lineage>
        <taxon>Bacteria</taxon>
        <taxon>Pseudomonadati</taxon>
        <taxon>Pseudomonadota</taxon>
        <taxon>Gammaproteobacteria</taxon>
        <taxon>Cellvibrionales</taxon>
        <taxon>Cellvibrionaceae</taxon>
        <taxon>Simiduia</taxon>
    </lineage>
</organism>
<accession>K4KMG1</accession>
<comment type="similarity">
    <text evidence="2 7">Belongs to the ExbD/TolR family.</text>
</comment>
<evidence type="ECO:0000256" key="5">
    <source>
        <dbReference type="ARBA" id="ARBA00022989"/>
    </source>
</evidence>
<evidence type="ECO:0000256" key="1">
    <source>
        <dbReference type="ARBA" id="ARBA00004162"/>
    </source>
</evidence>